<dbReference type="Proteomes" id="UP000029024">
    <property type="component" value="Unassembled WGS sequence"/>
</dbReference>
<evidence type="ECO:0000313" key="1">
    <source>
        <dbReference type="EMBL" id="KFI72070.1"/>
    </source>
</evidence>
<evidence type="ECO:0000313" key="2">
    <source>
        <dbReference type="Proteomes" id="UP000029024"/>
    </source>
</evidence>
<keyword evidence="1" id="KW-0238">DNA-binding</keyword>
<comment type="caution">
    <text evidence="1">The sequence shown here is derived from an EMBL/GenBank/DDBJ whole genome shotgun (WGS) entry which is preliminary data.</text>
</comment>
<dbReference type="InterPro" id="IPR010921">
    <property type="entry name" value="Trp_repressor/repl_initiator"/>
</dbReference>
<sequence length="56" mass="6138">MQQKRAAERLSAGVGAVHNWVKAYREGGMAALQTRNRNAAQNGKWIGNGVLDGWGW</sequence>
<dbReference type="GO" id="GO:0043565">
    <property type="term" value="F:sequence-specific DNA binding"/>
    <property type="evidence" value="ECO:0007669"/>
    <property type="project" value="InterPro"/>
</dbReference>
<proteinExistence type="predicted"/>
<dbReference type="RefSeq" id="WP_234702537.1">
    <property type="nucleotide sequence ID" value="NZ_JGZA01000005.1"/>
</dbReference>
<reference evidence="1 2" key="1">
    <citation type="submission" date="2014-03" db="EMBL/GenBank/DDBJ databases">
        <title>Genomics of Bifidobacteria.</title>
        <authorList>
            <person name="Ventura M."/>
            <person name="Milani C."/>
            <person name="Lugli G.A."/>
        </authorList>
    </citation>
    <scope>NUCLEOTIDE SEQUENCE [LARGE SCALE GENOMIC DNA]</scope>
    <source>
        <strain evidence="1 2">LMG 21814</strain>
    </source>
</reference>
<organism evidence="1 2">
    <name type="scientific">Bifidobacterium longum subsp. suis</name>
    <dbReference type="NCBI Taxonomy" id="1695"/>
    <lineage>
        <taxon>Bacteria</taxon>
        <taxon>Bacillati</taxon>
        <taxon>Actinomycetota</taxon>
        <taxon>Actinomycetes</taxon>
        <taxon>Bifidobacteriales</taxon>
        <taxon>Bifidobacteriaceae</taxon>
        <taxon>Bifidobacterium</taxon>
    </lineage>
</organism>
<protein>
    <submittedName>
        <fullName evidence="1">DNA-binding helix-turn-helix protein</fullName>
    </submittedName>
</protein>
<dbReference type="EMBL" id="JGZA01000005">
    <property type="protein sequence ID" value="KFI72070.1"/>
    <property type="molecule type" value="Genomic_DNA"/>
</dbReference>
<accession>A0A087BM20</accession>
<name>A0A087BM20_BIFLN</name>
<dbReference type="SUPFAM" id="SSF48295">
    <property type="entry name" value="TrpR-like"/>
    <property type="match status" value="1"/>
</dbReference>
<gene>
    <name evidence="1" type="ORF">BLSS_1591</name>
</gene>
<dbReference type="AlphaFoldDB" id="A0A087BM20"/>